<name>T0HKF3_9SPHN</name>
<protein>
    <submittedName>
        <fullName evidence="1">Uncharacterized protein</fullName>
    </submittedName>
</protein>
<accession>T0HKF3</accession>
<dbReference type="AlphaFoldDB" id="T0HKF3"/>
<dbReference type="Proteomes" id="UP000015531">
    <property type="component" value="Unassembled WGS sequence"/>
</dbReference>
<dbReference type="EMBL" id="ATDP01000074">
    <property type="protein sequence ID" value="EQB16796.1"/>
    <property type="molecule type" value="Genomic_DNA"/>
</dbReference>
<reference evidence="1 2" key="1">
    <citation type="journal article" date="2013" name="Genome Announc.">
        <title>Draft Genome Sequence of Sphingobium lactosutens Strain DS20T, Isolated from a Hexachlorocyclohexane Dumpsite.</title>
        <authorList>
            <person name="Kumar R."/>
            <person name="Dwivedi V."/>
            <person name="Negi V."/>
            <person name="Khurana J.P."/>
            <person name="Lal R."/>
        </authorList>
    </citation>
    <scope>NUCLEOTIDE SEQUENCE [LARGE SCALE GENOMIC DNA]</scope>
    <source>
        <strain evidence="1 2">DS20</strain>
    </source>
</reference>
<comment type="caution">
    <text evidence="1">The sequence shown here is derived from an EMBL/GenBank/DDBJ whole genome shotgun (WGS) entry which is preliminary data.</text>
</comment>
<organism evidence="1 2">
    <name type="scientific">Sphingobium lactosutens DS20</name>
    <dbReference type="NCBI Taxonomy" id="1331060"/>
    <lineage>
        <taxon>Bacteria</taxon>
        <taxon>Pseudomonadati</taxon>
        <taxon>Pseudomonadota</taxon>
        <taxon>Alphaproteobacteria</taxon>
        <taxon>Sphingomonadales</taxon>
        <taxon>Sphingomonadaceae</taxon>
        <taxon>Sphingobium</taxon>
    </lineage>
</organism>
<sequence>MKYLKGDQIGDKVGGTVVTKVFASHDHHLK</sequence>
<evidence type="ECO:0000313" key="1">
    <source>
        <dbReference type="EMBL" id="EQB16796.1"/>
    </source>
</evidence>
<gene>
    <name evidence="1" type="ORF">RLDS_06670</name>
</gene>
<keyword evidence="2" id="KW-1185">Reference proteome</keyword>
<evidence type="ECO:0000313" key="2">
    <source>
        <dbReference type="Proteomes" id="UP000015531"/>
    </source>
</evidence>
<proteinExistence type="predicted"/>